<dbReference type="EMBL" id="FNQY01000044">
    <property type="protein sequence ID" value="SEA67347.1"/>
    <property type="molecule type" value="Genomic_DNA"/>
</dbReference>
<reference evidence="1 2" key="1">
    <citation type="submission" date="2016-10" db="EMBL/GenBank/DDBJ databases">
        <authorList>
            <person name="de Groot N.N."/>
        </authorList>
    </citation>
    <scope>NUCLEOTIDE SEQUENCE [LARGE SCALE GENOMIC DNA]</scope>
    <source>
        <strain evidence="1 2">Vu-144</strain>
    </source>
</reference>
<keyword evidence="2" id="KW-1185">Reference proteome</keyword>
<dbReference type="Proteomes" id="UP000199041">
    <property type="component" value="Unassembled WGS sequence"/>
</dbReference>
<evidence type="ECO:0000313" key="2">
    <source>
        <dbReference type="Proteomes" id="UP000199041"/>
    </source>
</evidence>
<organism evidence="1 2">
    <name type="scientific">Arachidicoccus rhizosphaerae</name>
    <dbReference type="NCBI Taxonomy" id="551991"/>
    <lineage>
        <taxon>Bacteria</taxon>
        <taxon>Pseudomonadati</taxon>
        <taxon>Bacteroidota</taxon>
        <taxon>Chitinophagia</taxon>
        <taxon>Chitinophagales</taxon>
        <taxon>Chitinophagaceae</taxon>
        <taxon>Arachidicoccus</taxon>
    </lineage>
</organism>
<proteinExistence type="predicted"/>
<dbReference type="AlphaFoldDB" id="A0A1H4D400"/>
<protein>
    <submittedName>
        <fullName evidence="1">Uncharacterized protein</fullName>
    </submittedName>
</protein>
<dbReference type="STRING" id="551991.SAMN05192529_1444"/>
<accession>A0A1H4D400</accession>
<evidence type="ECO:0000313" key="1">
    <source>
        <dbReference type="EMBL" id="SEA67347.1"/>
    </source>
</evidence>
<sequence length="126" mass="15164">MITSISIELFKNLAQYCYDNQYYDFHNDYSCKKIFYSNGLLTFQFKSLIEDIWVTLTFLEVNIIMLDFFNVNGIKDLTLDNLYRGRTETNGNLIETSENGKCYFYLEFYEDQKMEFWAKYLCAKKE</sequence>
<name>A0A1H4D400_9BACT</name>
<dbReference type="OrthoDB" id="709193at2"/>
<gene>
    <name evidence="1" type="ORF">SAMN05192529_1444</name>
</gene>
<dbReference type="RefSeq" id="WP_091401548.1">
    <property type="nucleotide sequence ID" value="NZ_FNQY01000044.1"/>
</dbReference>